<sequence length="149" mass="17479">MRIDSKDLSSPVRRGERVKKAPVKSIKEAGFKDKLAELSQNEIRERLDKLLSIVDEQGQRLKESLDKNSLLEYKRRVKQFLRVVQKEFVKAHQSFSWDSKGNLKTLTIIKKVDENLEVLHEMFMEEQADVLKIVQKIDEIRGLLLDLYI</sequence>
<evidence type="ECO:0000256" key="1">
    <source>
        <dbReference type="SAM" id="MobiDB-lite"/>
    </source>
</evidence>
<dbReference type="InterPro" id="IPR024042">
    <property type="entry name" value="TM1646-like_dom_sf"/>
</dbReference>
<dbReference type="eggNOG" id="COG1728">
    <property type="taxonomic scope" value="Bacteria"/>
</dbReference>
<dbReference type="KEGG" id="hor:Hore_15530"/>
<evidence type="ECO:0000313" key="3">
    <source>
        <dbReference type="Proteomes" id="UP000000719"/>
    </source>
</evidence>
<accession>B8CYD3</accession>
<protein>
    <submittedName>
        <fullName evidence="2">Uncharacterized protein conserved in bacteria</fullName>
    </submittedName>
</protein>
<dbReference type="STRING" id="373903.Hore_15530"/>
<dbReference type="InterPro" id="IPR005585">
    <property type="entry name" value="DUF327"/>
</dbReference>
<dbReference type="Gene3D" id="1.20.120.490">
    <property type="entry name" value="Hypothetical protein TM1646-like domain"/>
    <property type="match status" value="1"/>
</dbReference>
<dbReference type="EMBL" id="CP001098">
    <property type="protein sequence ID" value="ACL70302.1"/>
    <property type="molecule type" value="Genomic_DNA"/>
</dbReference>
<dbReference type="HOGENOM" id="CLU_121413_1_1_9"/>
<dbReference type="RefSeq" id="WP_012636485.1">
    <property type="nucleotide sequence ID" value="NC_011899.1"/>
</dbReference>
<gene>
    <name evidence="2" type="ordered locus">Hore_15530</name>
</gene>
<organism evidence="2 3">
    <name type="scientific">Halothermothrix orenii (strain H 168 / OCM 544 / DSM 9562)</name>
    <dbReference type="NCBI Taxonomy" id="373903"/>
    <lineage>
        <taxon>Bacteria</taxon>
        <taxon>Bacillati</taxon>
        <taxon>Bacillota</taxon>
        <taxon>Clostridia</taxon>
        <taxon>Halanaerobiales</taxon>
        <taxon>Halothermotrichaceae</taxon>
        <taxon>Halothermothrix</taxon>
    </lineage>
</organism>
<proteinExistence type="predicted"/>
<dbReference type="AlphaFoldDB" id="B8CYD3"/>
<dbReference type="Pfam" id="PF03885">
    <property type="entry name" value="DUF327"/>
    <property type="match status" value="1"/>
</dbReference>
<keyword evidence="3" id="KW-1185">Reference proteome</keyword>
<name>B8CYD3_HALOH</name>
<dbReference type="Proteomes" id="UP000000719">
    <property type="component" value="Chromosome"/>
</dbReference>
<reference evidence="2 3" key="1">
    <citation type="journal article" date="2009" name="PLoS ONE">
        <title>Genome analysis of the anaerobic thermohalophilic bacterium Halothermothrix orenii.</title>
        <authorList>
            <person name="Mavromatis K."/>
            <person name="Ivanova N."/>
            <person name="Anderson I."/>
            <person name="Lykidis A."/>
            <person name="Hooper S.D."/>
            <person name="Sun H."/>
            <person name="Kunin V."/>
            <person name="Lapidus A."/>
            <person name="Hugenholtz P."/>
            <person name="Patel B."/>
            <person name="Kyrpides N.C."/>
        </authorList>
    </citation>
    <scope>NUCLEOTIDE SEQUENCE [LARGE SCALE GENOMIC DNA]</scope>
    <source>
        <strain evidence="3">H 168 / OCM 544 / DSM 9562</strain>
    </source>
</reference>
<evidence type="ECO:0000313" key="2">
    <source>
        <dbReference type="EMBL" id="ACL70302.1"/>
    </source>
</evidence>
<dbReference type="OrthoDB" id="1680946at2"/>
<dbReference type="SUPFAM" id="SSF158397">
    <property type="entry name" value="TM1646-like"/>
    <property type="match status" value="1"/>
</dbReference>
<feature type="region of interest" description="Disordered" evidence="1">
    <location>
        <begin position="1"/>
        <end position="21"/>
    </location>
</feature>